<accession>M1LTU1</accession>
<name>M1LTU1_9PROT</name>
<protein>
    <recommendedName>
        <fullName evidence="5">Inositol-1-monophosphatase</fullName>
        <ecNumber evidence="5">3.1.3.25</ecNumber>
    </recommendedName>
</protein>
<dbReference type="GO" id="GO:0008934">
    <property type="term" value="F:inositol monophosphate 1-phosphatase activity"/>
    <property type="evidence" value="ECO:0007669"/>
    <property type="project" value="InterPro"/>
</dbReference>
<dbReference type="Pfam" id="PF00459">
    <property type="entry name" value="Inositol_P"/>
    <property type="match status" value="1"/>
</dbReference>
<comment type="similarity">
    <text evidence="3 5">Belongs to the inositol monophosphatase superfamily.</text>
</comment>
<evidence type="ECO:0000256" key="4">
    <source>
        <dbReference type="PIRSR" id="PIRSR600760-2"/>
    </source>
</evidence>
<dbReference type="AlphaFoldDB" id="M1LTU1"/>
<dbReference type="EMBL" id="CP003803">
    <property type="protein sequence ID" value="AGF46714.1"/>
    <property type="molecule type" value="Genomic_DNA"/>
</dbReference>
<dbReference type="Proteomes" id="UP000011547">
    <property type="component" value="Chromosome"/>
</dbReference>
<sequence>MQPTLNIAVKAARKAGAIINRSSLDLERSNISFNHLGEYALETSRLSEEAISEILLNAYPDHYIIVNKNEILMSDKEFKWVICSLDGLSNFSNGFPFYSISISLMQYNNIIQSVVYDPIRNELFTASRGGGTFLNDRRIRVSGKHKLDNSLLAIDKIEQEYFDVNLNINKILKNCMDIRKIGSSSLALAYVACGRLDGFLGSGLNISEISSGSLLISESGGLVADYAGEQNLFETGQMLAATPKIFAAIVSILNK</sequence>
<feature type="binding site" evidence="4">
    <location>
        <position position="86"/>
    </location>
    <ligand>
        <name>Mg(2+)</name>
        <dbReference type="ChEBI" id="CHEBI:18420"/>
        <label>1</label>
        <note>catalytic</note>
    </ligand>
</feature>
<evidence type="ECO:0000256" key="1">
    <source>
        <dbReference type="ARBA" id="ARBA00001033"/>
    </source>
</evidence>
<evidence type="ECO:0000313" key="7">
    <source>
        <dbReference type="Proteomes" id="UP000011547"/>
    </source>
</evidence>
<reference evidence="6 7" key="1">
    <citation type="journal article" date="2013" name="Genome Biol. Evol.">
        <title>Genome evolution and phylogenomic analysis of candidatus kinetoplastibacterium, the betaproteobacterial endosymbionts of strigomonas and angomonas.</title>
        <authorList>
            <person name="Alves J.M."/>
            <person name="Serrano M.G."/>
            <person name="Maia da Silva F."/>
            <person name="Voegtly L.J."/>
            <person name="Matveyev A.V."/>
            <person name="Teixeira M.M."/>
            <person name="Camargo E.P."/>
            <person name="Buck G.A."/>
        </authorList>
    </citation>
    <scope>NUCLEOTIDE SEQUENCE [LARGE SCALE GENOMIC DNA]</scope>
    <source>
        <strain evidence="6 7">TCC079E</strain>
    </source>
</reference>
<dbReference type="RefSeq" id="WP_015396125.1">
    <property type="nucleotide sequence ID" value="NC_020294.1"/>
</dbReference>
<dbReference type="Gene3D" id="3.40.190.80">
    <property type="match status" value="1"/>
</dbReference>
<comment type="catalytic activity">
    <reaction evidence="1 5">
        <text>a myo-inositol phosphate + H2O = myo-inositol + phosphate</text>
        <dbReference type="Rhea" id="RHEA:24056"/>
        <dbReference type="ChEBI" id="CHEBI:15377"/>
        <dbReference type="ChEBI" id="CHEBI:17268"/>
        <dbReference type="ChEBI" id="CHEBI:43474"/>
        <dbReference type="ChEBI" id="CHEBI:84139"/>
        <dbReference type="EC" id="3.1.3.25"/>
    </reaction>
</comment>
<dbReference type="PRINTS" id="PR00377">
    <property type="entry name" value="IMPHPHTASES"/>
</dbReference>
<dbReference type="HOGENOM" id="CLU_044118_0_0_4"/>
<keyword evidence="4 5" id="KW-0479">Metal-binding</keyword>
<feature type="binding site" evidence="4">
    <location>
        <position position="85"/>
    </location>
    <ligand>
        <name>Mg(2+)</name>
        <dbReference type="ChEBI" id="CHEBI:18420"/>
        <label>1</label>
        <note>catalytic</note>
    </ligand>
</feature>
<dbReference type="PATRIC" id="fig|1208919.3.peg.151"/>
<keyword evidence="4 5" id="KW-0460">Magnesium</keyword>
<evidence type="ECO:0000256" key="2">
    <source>
        <dbReference type="ARBA" id="ARBA00001946"/>
    </source>
</evidence>
<dbReference type="InterPro" id="IPR033942">
    <property type="entry name" value="IMPase"/>
</dbReference>
<dbReference type="Gene3D" id="3.30.540.10">
    <property type="entry name" value="Fructose-1,6-Bisphosphatase, subunit A, domain 1"/>
    <property type="match status" value="1"/>
</dbReference>
<proteinExistence type="inferred from homology"/>
<dbReference type="OrthoDB" id="9785695at2"/>
<organism evidence="6 7">
    <name type="scientific">Candidatus Kinetoplastidibacterium desouzai TCC079E</name>
    <dbReference type="NCBI Taxonomy" id="1208919"/>
    <lineage>
        <taxon>Bacteria</taxon>
        <taxon>Pseudomonadati</taxon>
        <taxon>Pseudomonadota</taxon>
        <taxon>Betaproteobacteria</taxon>
        <taxon>Candidatus Kinetoplastidibacterium</taxon>
    </lineage>
</organism>
<dbReference type="InterPro" id="IPR000760">
    <property type="entry name" value="Inositol_monophosphatase-like"/>
</dbReference>
<dbReference type="eggNOG" id="COG0483">
    <property type="taxonomic scope" value="Bacteria"/>
</dbReference>
<evidence type="ECO:0000313" key="6">
    <source>
        <dbReference type="EMBL" id="AGF46714.1"/>
    </source>
</evidence>
<evidence type="ECO:0000256" key="5">
    <source>
        <dbReference type="RuleBase" id="RU364068"/>
    </source>
</evidence>
<dbReference type="GO" id="GO:0007165">
    <property type="term" value="P:signal transduction"/>
    <property type="evidence" value="ECO:0007669"/>
    <property type="project" value="TreeGrafter"/>
</dbReference>
<keyword evidence="7" id="KW-1185">Reference proteome</keyword>
<dbReference type="PANTHER" id="PTHR20854">
    <property type="entry name" value="INOSITOL MONOPHOSPHATASE"/>
    <property type="match status" value="1"/>
</dbReference>
<dbReference type="GO" id="GO:0006020">
    <property type="term" value="P:inositol metabolic process"/>
    <property type="evidence" value="ECO:0007669"/>
    <property type="project" value="TreeGrafter"/>
</dbReference>
<dbReference type="SUPFAM" id="SSF56655">
    <property type="entry name" value="Carbohydrate phosphatase"/>
    <property type="match status" value="1"/>
</dbReference>
<evidence type="ECO:0000256" key="3">
    <source>
        <dbReference type="ARBA" id="ARBA00009759"/>
    </source>
</evidence>
<dbReference type="GO" id="GO:0046872">
    <property type="term" value="F:metal ion binding"/>
    <property type="evidence" value="ECO:0007669"/>
    <property type="project" value="UniProtKB-KW"/>
</dbReference>
<dbReference type="PANTHER" id="PTHR20854:SF4">
    <property type="entry name" value="INOSITOL-1-MONOPHOSPHATASE-RELATED"/>
    <property type="match status" value="1"/>
</dbReference>
<dbReference type="STRING" id="1208919.CDSE_0385"/>
<dbReference type="CDD" id="cd01639">
    <property type="entry name" value="IMPase"/>
    <property type="match status" value="1"/>
</dbReference>
<comment type="cofactor">
    <cofactor evidence="2 4 5">
        <name>Mg(2+)</name>
        <dbReference type="ChEBI" id="CHEBI:18420"/>
    </cofactor>
</comment>
<dbReference type="EC" id="3.1.3.25" evidence="5"/>
<keyword evidence="5 6" id="KW-0378">Hydrolase</keyword>
<gene>
    <name evidence="6" type="ORF">CDSE_0385</name>
</gene>
<dbReference type="KEGG" id="kde:CDSE_0385"/>